<proteinExistence type="inferred from homology"/>
<dbReference type="SMART" id="SM00385">
    <property type="entry name" value="CYCLIN"/>
    <property type="match status" value="2"/>
</dbReference>
<dbReference type="InterPro" id="IPR013763">
    <property type="entry name" value="Cyclin-like_dom"/>
</dbReference>
<keyword evidence="4" id="KW-1185">Reference proteome</keyword>
<organism evidence="3 4">
    <name type="scientific">Collybiopsis confluens</name>
    <dbReference type="NCBI Taxonomy" id="2823264"/>
    <lineage>
        <taxon>Eukaryota</taxon>
        <taxon>Fungi</taxon>
        <taxon>Dikarya</taxon>
        <taxon>Basidiomycota</taxon>
        <taxon>Agaricomycotina</taxon>
        <taxon>Agaricomycetes</taxon>
        <taxon>Agaricomycetidae</taxon>
        <taxon>Agaricales</taxon>
        <taxon>Marasmiineae</taxon>
        <taxon>Omphalotaceae</taxon>
        <taxon>Collybiopsis</taxon>
    </lineage>
</organism>
<dbReference type="PANTHER" id="PTHR10026">
    <property type="entry name" value="CYCLIN"/>
    <property type="match status" value="1"/>
</dbReference>
<keyword evidence="1" id="KW-0195">Cyclin</keyword>
<evidence type="ECO:0000259" key="2">
    <source>
        <dbReference type="SMART" id="SM00385"/>
    </source>
</evidence>
<dbReference type="InterPro" id="IPR043198">
    <property type="entry name" value="Cyclin/Ssn8"/>
</dbReference>
<reference evidence="3 4" key="1">
    <citation type="journal article" date="2020" name="ISME J.">
        <title>Uncovering the hidden diversity of litter-decomposition mechanisms in mushroom-forming fungi.</title>
        <authorList>
            <person name="Floudas D."/>
            <person name="Bentzer J."/>
            <person name="Ahren D."/>
            <person name="Johansson T."/>
            <person name="Persson P."/>
            <person name="Tunlid A."/>
        </authorList>
    </citation>
    <scope>NUCLEOTIDE SEQUENCE [LARGE SCALE GENOMIC DNA]</scope>
    <source>
        <strain evidence="3 4">CBS 406.79</strain>
    </source>
</reference>
<protein>
    <recommendedName>
        <fullName evidence="2">Cyclin-like domain-containing protein</fullName>
    </recommendedName>
</protein>
<feature type="domain" description="Cyclin-like" evidence="2">
    <location>
        <begin position="151"/>
        <end position="280"/>
    </location>
</feature>
<gene>
    <name evidence="3" type="ORF">D9757_001915</name>
</gene>
<dbReference type="InterPro" id="IPR006671">
    <property type="entry name" value="Cyclin_N"/>
</dbReference>
<accession>A0A8H5HY09</accession>
<name>A0A8H5HY09_9AGAR</name>
<dbReference type="Gene3D" id="1.10.472.10">
    <property type="entry name" value="Cyclin-like"/>
    <property type="match status" value="2"/>
</dbReference>
<dbReference type="CDD" id="cd20546">
    <property type="entry name" value="CYCLIN_SpCG1C_ScCTK2-like_rpt2"/>
    <property type="match status" value="1"/>
</dbReference>
<dbReference type="OrthoDB" id="25002at2759"/>
<evidence type="ECO:0000256" key="1">
    <source>
        <dbReference type="RuleBase" id="RU000383"/>
    </source>
</evidence>
<sequence length="311" mass="34904">MSKHNQWLVTTDSLQHYPSITSNEPLEKILYDLSRGVEFLFRLGTSLKLPSPALFTAATWFHRFYLRYSLHDFHRQDVAAACVFLATKTEECGRKLRDVAKVYHSKITGLDPALILSDSKEVDQYQASILMTEEYLLQAICFDFTVESPHAELVDLFVACPDDRAVQDYAWTFAHDSYRTPLCVLYPPRVIATACFVLAQYIAQGPNSLPLDSRISFSPPSASLPTPPSHKAPSPDASRLAIEFFVLSETDVRDVAGECSYFLLMNEANDIIDALAFLLEYYSVQDLDLHPYISAIARVGYLGPSTVLVDS</sequence>
<dbReference type="InterPro" id="IPR036915">
    <property type="entry name" value="Cyclin-like_sf"/>
</dbReference>
<evidence type="ECO:0000313" key="4">
    <source>
        <dbReference type="Proteomes" id="UP000518752"/>
    </source>
</evidence>
<comment type="similarity">
    <text evidence="1">Belongs to the cyclin family.</text>
</comment>
<comment type="caution">
    <text evidence="3">The sequence shown here is derived from an EMBL/GenBank/DDBJ whole genome shotgun (WGS) entry which is preliminary data.</text>
</comment>
<dbReference type="Proteomes" id="UP000518752">
    <property type="component" value="Unassembled WGS sequence"/>
</dbReference>
<evidence type="ECO:0000313" key="3">
    <source>
        <dbReference type="EMBL" id="KAF5391436.1"/>
    </source>
</evidence>
<dbReference type="SUPFAM" id="SSF47954">
    <property type="entry name" value="Cyclin-like"/>
    <property type="match status" value="2"/>
</dbReference>
<dbReference type="Pfam" id="PF00134">
    <property type="entry name" value="Cyclin_N"/>
    <property type="match status" value="1"/>
</dbReference>
<feature type="domain" description="Cyclin-like" evidence="2">
    <location>
        <begin position="38"/>
        <end position="138"/>
    </location>
</feature>
<dbReference type="AlphaFoldDB" id="A0A8H5HY09"/>
<dbReference type="EMBL" id="JAACJN010000010">
    <property type="protein sequence ID" value="KAF5391436.1"/>
    <property type="molecule type" value="Genomic_DNA"/>
</dbReference>
<dbReference type="GO" id="GO:0016538">
    <property type="term" value="F:cyclin-dependent protein serine/threonine kinase regulator activity"/>
    <property type="evidence" value="ECO:0007669"/>
    <property type="project" value="InterPro"/>
</dbReference>
<dbReference type="GO" id="GO:0006357">
    <property type="term" value="P:regulation of transcription by RNA polymerase II"/>
    <property type="evidence" value="ECO:0007669"/>
    <property type="project" value="InterPro"/>
</dbReference>